<keyword evidence="3" id="KW-1185">Reference proteome</keyword>
<accession>A0A1L9NDH5</accession>
<dbReference type="Proteomes" id="UP000184304">
    <property type="component" value="Unassembled WGS sequence"/>
</dbReference>
<dbReference type="EMBL" id="KV878187">
    <property type="protein sequence ID" value="OJI87315.1"/>
    <property type="molecule type" value="Genomic_DNA"/>
</dbReference>
<gene>
    <name evidence="2" type="ORF">ASPTUDRAFT_525932</name>
</gene>
<sequence length="89" mass="9976">MRWPKLCFSSALHLFHILTLPAPHSPTDYCRLGQYTPPLITSPAFHNIRSTVPHLLIISIQTQSGPECSRAYSMIGGVWGLFRDTPKLS</sequence>
<evidence type="ECO:0000256" key="1">
    <source>
        <dbReference type="SAM" id="SignalP"/>
    </source>
</evidence>
<proteinExistence type="predicted"/>
<protein>
    <recommendedName>
        <fullName evidence="4">Secreted protein</fullName>
    </recommendedName>
</protein>
<organism evidence="2 3">
    <name type="scientific">Aspergillus tubingensis (strain CBS 134.48)</name>
    <dbReference type="NCBI Taxonomy" id="767770"/>
    <lineage>
        <taxon>Eukaryota</taxon>
        <taxon>Fungi</taxon>
        <taxon>Dikarya</taxon>
        <taxon>Ascomycota</taxon>
        <taxon>Pezizomycotina</taxon>
        <taxon>Eurotiomycetes</taxon>
        <taxon>Eurotiomycetidae</taxon>
        <taxon>Eurotiales</taxon>
        <taxon>Aspergillaceae</taxon>
        <taxon>Aspergillus</taxon>
        <taxon>Aspergillus subgen. Circumdati</taxon>
    </lineage>
</organism>
<evidence type="ECO:0008006" key="4">
    <source>
        <dbReference type="Google" id="ProtNLM"/>
    </source>
</evidence>
<name>A0A1L9NDH5_ASPTC</name>
<feature type="chain" id="PRO_5012386049" description="Secreted protein" evidence="1">
    <location>
        <begin position="22"/>
        <end position="89"/>
    </location>
</feature>
<keyword evidence="1" id="KW-0732">Signal</keyword>
<evidence type="ECO:0000313" key="3">
    <source>
        <dbReference type="Proteomes" id="UP000184304"/>
    </source>
</evidence>
<dbReference type="AlphaFoldDB" id="A0A1L9NDH5"/>
<dbReference type="VEuPathDB" id="FungiDB:ASPTUDRAFT_525932"/>
<reference evidence="3" key="1">
    <citation type="journal article" date="2017" name="Genome Biol.">
        <title>Comparative genomics reveals high biological diversity and specific adaptations in the industrially and medically important fungal genus Aspergillus.</title>
        <authorList>
            <person name="de Vries R.P."/>
            <person name="Riley R."/>
            <person name="Wiebenga A."/>
            <person name="Aguilar-Osorio G."/>
            <person name="Amillis S."/>
            <person name="Uchima C.A."/>
            <person name="Anderluh G."/>
            <person name="Asadollahi M."/>
            <person name="Askin M."/>
            <person name="Barry K."/>
            <person name="Battaglia E."/>
            <person name="Bayram O."/>
            <person name="Benocci T."/>
            <person name="Braus-Stromeyer S.A."/>
            <person name="Caldana C."/>
            <person name="Canovas D."/>
            <person name="Cerqueira G.C."/>
            <person name="Chen F."/>
            <person name="Chen W."/>
            <person name="Choi C."/>
            <person name="Clum A."/>
            <person name="Dos Santos R.A."/>
            <person name="Damasio A.R."/>
            <person name="Diallinas G."/>
            <person name="Emri T."/>
            <person name="Fekete E."/>
            <person name="Flipphi M."/>
            <person name="Freyberg S."/>
            <person name="Gallo A."/>
            <person name="Gournas C."/>
            <person name="Habgood R."/>
            <person name="Hainaut M."/>
            <person name="Harispe M.L."/>
            <person name="Henrissat B."/>
            <person name="Hilden K.S."/>
            <person name="Hope R."/>
            <person name="Hossain A."/>
            <person name="Karabika E."/>
            <person name="Karaffa L."/>
            <person name="Karanyi Z."/>
            <person name="Krasevec N."/>
            <person name="Kuo A."/>
            <person name="Kusch H."/>
            <person name="LaButti K."/>
            <person name="Lagendijk E.L."/>
            <person name="Lapidus A."/>
            <person name="Levasseur A."/>
            <person name="Lindquist E."/>
            <person name="Lipzen A."/>
            <person name="Logrieco A.F."/>
            <person name="MacCabe A."/>
            <person name="Maekelae M.R."/>
            <person name="Malavazi I."/>
            <person name="Melin P."/>
            <person name="Meyer V."/>
            <person name="Mielnichuk N."/>
            <person name="Miskei M."/>
            <person name="Molnar A.P."/>
            <person name="Mule G."/>
            <person name="Ngan C.Y."/>
            <person name="Orejas M."/>
            <person name="Orosz E."/>
            <person name="Ouedraogo J.P."/>
            <person name="Overkamp K.M."/>
            <person name="Park H.-S."/>
            <person name="Perrone G."/>
            <person name="Piumi F."/>
            <person name="Punt P.J."/>
            <person name="Ram A.F."/>
            <person name="Ramon A."/>
            <person name="Rauscher S."/>
            <person name="Record E."/>
            <person name="Riano-Pachon D.M."/>
            <person name="Robert V."/>
            <person name="Roehrig J."/>
            <person name="Ruller R."/>
            <person name="Salamov A."/>
            <person name="Salih N.S."/>
            <person name="Samson R.A."/>
            <person name="Sandor E."/>
            <person name="Sanguinetti M."/>
            <person name="Schuetze T."/>
            <person name="Sepcic K."/>
            <person name="Shelest E."/>
            <person name="Sherlock G."/>
            <person name="Sophianopoulou V."/>
            <person name="Squina F.M."/>
            <person name="Sun H."/>
            <person name="Susca A."/>
            <person name="Todd R.B."/>
            <person name="Tsang A."/>
            <person name="Unkles S.E."/>
            <person name="van de Wiele N."/>
            <person name="van Rossen-Uffink D."/>
            <person name="Oliveira J.V."/>
            <person name="Vesth T.C."/>
            <person name="Visser J."/>
            <person name="Yu J.-H."/>
            <person name="Zhou M."/>
            <person name="Andersen M.R."/>
            <person name="Archer D.B."/>
            <person name="Baker S.E."/>
            <person name="Benoit I."/>
            <person name="Brakhage A.A."/>
            <person name="Braus G.H."/>
            <person name="Fischer R."/>
            <person name="Frisvad J.C."/>
            <person name="Goldman G.H."/>
            <person name="Houbraken J."/>
            <person name="Oakley B."/>
            <person name="Pocsi I."/>
            <person name="Scazzocchio C."/>
            <person name="Seiboth B."/>
            <person name="vanKuyk P.A."/>
            <person name="Wortman J."/>
            <person name="Dyer P.S."/>
            <person name="Grigoriev I.V."/>
        </authorList>
    </citation>
    <scope>NUCLEOTIDE SEQUENCE [LARGE SCALE GENOMIC DNA]</scope>
    <source>
        <strain evidence="3">CBS 134.48</strain>
    </source>
</reference>
<evidence type="ECO:0000313" key="2">
    <source>
        <dbReference type="EMBL" id="OJI87315.1"/>
    </source>
</evidence>
<feature type="signal peptide" evidence="1">
    <location>
        <begin position="1"/>
        <end position="21"/>
    </location>
</feature>